<keyword evidence="4" id="KW-0175">Coiled coil</keyword>
<feature type="domain" description="WW" evidence="6">
    <location>
        <begin position="385"/>
        <end position="418"/>
    </location>
</feature>
<dbReference type="InterPro" id="IPR040375">
    <property type="entry name" value="DGCR8"/>
</dbReference>
<feature type="compositionally biased region" description="Acidic residues" evidence="5">
    <location>
        <begin position="268"/>
        <end position="282"/>
    </location>
</feature>
<feature type="compositionally biased region" description="Pro residues" evidence="5">
    <location>
        <begin position="954"/>
        <end position="969"/>
    </location>
</feature>
<evidence type="ECO:0000313" key="9">
    <source>
        <dbReference type="EMBL" id="UMM13140.1"/>
    </source>
</evidence>
<dbReference type="GO" id="GO:0031053">
    <property type="term" value="P:primary miRNA processing"/>
    <property type="evidence" value="ECO:0007669"/>
    <property type="project" value="InterPro"/>
</dbReference>
<feature type="domain" description="DRBM" evidence="8">
    <location>
        <begin position="658"/>
        <end position="680"/>
    </location>
</feature>
<evidence type="ECO:0000259" key="6">
    <source>
        <dbReference type="PROSITE" id="PS50020"/>
    </source>
</evidence>
<dbReference type="EMBL" id="CP092620">
    <property type="protein sequence ID" value="UMM13140.1"/>
    <property type="molecule type" value="Genomic_DNA"/>
</dbReference>
<dbReference type="Gene3D" id="2.20.70.10">
    <property type="match status" value="1"/>
</dbReference>
<dbReference type="InterPro" id="IPR000001">
    <property type="entry name" value="Kringle"/>
</dbReference>
<dbReference type="PROSITE" id="PS50020">
    <property type="entry name" value="WW_DOMAIN_2"/>
    <property type="match status" value="1"/>
</dbReference>
<accession>A0AAE9J4C1</accession>
<keyword evidence="3" id="KW-0694">RNA-binding</keyword>
<dbReference type="InterPro" id="IPR013806">
    <property type="entry name" value="Kringle-like"/>
</dbReference>
<dbReference type="GO" id="GO:0020037">
    <property type="term" value="F:heme binding"/>
    <property type="evidence" value="ECO:0007669"/>
    <property type="project" value="InterPro"/>
</dbReference>
<evidence type="ECO:0000256" key="2">
    <source>
        <dbReference type="PROSITE-ProRule" id="PRU00121"/>
    </source>
</evidence>
<dbReference type="PANTHER" id="PTHR13482:SF3">
    <property type="entry name" value="MICROPROCESSOR COMPLEX SUBUNIT DGCR8"/>
    <property type="match status" value="1"/>
</dbReference>
<dbReference type="PANTHER" id="PTHR13482">
    <property type="entry name" value="MICRORNA PROCESSOR COMPLEX SUBUNIT DGCR8"/>
    <property type="match status" value="1"/>
</dbReference>
<proteinExistence type="predicted"/>
<feature type="coiled-coil region" evidence="4">
    <location>
        <begin position="438"/>
        <end position="465"/>
    </location>
</feature>
<dbReference type="SUPFAM" id="SSF54768">
    <property type="entry name" value="dsRNA-binding domain-like"/>
    <property type="match status" value="1"/>
</dbReference>
<dbReference type="InterPro" id="IPR014720">
    <property type="entry name" value="dsRBD_dom"/>
</dbReference>
<feature type="domain" description="Kringle" evidence="7">
    <location>
        <begin position="10"/>
        <end position="44"/>
    </location>
</feature>
<evidence type="ECO:0000259" key="8">
    <source>
        <dbReference type="PROSITE" id="PS50137"/>
    </source>
</evidence>
<keyword evidence="2" id="KW-0420">Kringle</keyword>
<comment type="caution">
    <text evidence="2">Lacks conserved residue(s) required for the propagation of feature annotation.</text>
</comment>
<keyword evidence="10" id="KW-1185">Reference proteome</keyword>
<keyword evidence="1" id="KW-1015">Disulfide bond</keyword>
<dbReference type="InterPro" id="IPR018056">
    <property type="entry name" value="Kringle_CS"/>
</dbReference>
<evidence type="ECO:0000259" key="7">
    <source>
        <dbReference type="PROSITE" id="PS50070"/>
    </source>
</evidence>
<dbReference type="FunFam" id="3.30.160.20:FF:000021">
    <property type="entry name" value="Microprocessor complex subunit DGCR8"/>
    <property type="match status" value="1"/>
</dbReference>
<dbReference type="PROSITE" id="PS50137">
    <property type="entry name" value="DS_RBD"/>
    <property type="match status" value="1"/>
</dbReference>
<feature type="region of interest" description="Disordered" evidence="5">
    <location>
        <begin position="936"/>
        <end position="969"/>
    </location>
</feature>
<dbReference type="PROSITE" id="PS50070">
    <property type="entry name" value="KRINGLE_2"/>
    <property type="match status" value="1"/>
</dbReference>
<name>A0AAE9J4C1_CAEBR</name>
<dbReference type="InterPro" id="IPR001202">
    <property type="entry name" value="WW_dom"/>
</dbReference>
<reference evidence="9 10" key="1">
    <citation type="submission" date="2022-04" db="EMBL/GenBank/DDBJ databases">
        <title>Chromosome-level reference genomes for two strains of Caenorhabditis briggsae: an improved platform for comparative genomics.</title>
        <authorList>
            <person name="Stevens L."/>
            <person name="Andersen E."/>
        </authorList>
    </citation>
    <scope>NUCLEOTIDE SEQUENCE [LARGE SCALE GENOMIC DNA]</scope>
    <source>
        <strain evidence="9">VX34</strain>
        <tissue evidence="9">Whole-organism</tissue>
    </source>
</reference>
<dbReference type="Proteomes" id="UP000829354">
    <property type="component" value="Chromosome I"/>
</dbReference>
<feature type="compositionally biased region" description="Acidic residues" evidence="5">
    <location>
        <begin position="329"/>
        <end position="342"/>
    </location>
</feature>
<protein>
    <submittedName>
        <fullName evidence="9">Uncharacterized protein</fullName>
    </submittedName>
</protein>
<evidence type="ECO:0000256" key="3">
    <source>
        <dbReference type="PROSITE-ProRule" id="PRU00266"/>
    </source>
</evidence>
<dbReference type="GO" id="GO:0070877">
    <property type="term" value="C:microprocessor complex"/>
    <property type="evidence" value="ECO:0007669"/>
    <property type="project" value="InterPro"/>
</dbReference>
<dbReference type="GO" id="GO:0042802">
    <property type="term" value="F:identical protein binding"/>
    <property type="evidence" value="ECO:0007669"/>
    <property type="project" value="InterPro"/>
</dbReference>
<dbReference type="PROSITE" id="PS00021">
    <property type="entry name" value="KRINGLE_1"/>
    <property type="match status" value="1"/>
</dbReference>
<feature type="region of interest" description="Disordered" evidence="5">
    <location>
        <begin position="266"/>
        <end position="365"/>
    </location>
</feature>
<evidence type="ECO:0000256" key="4">
    <source>
        <dbReference type="SAM" id="Coils"/>
    </source>
</evidence>
<feature type="compositionally biased region" description="Polar residues" evidence="5">
    <location>
        <begin position="349"/>
        <end position="361"/>
    </location>
</feature>
<dbReference type="Gene3D" id="3.30.160.20">
    <property type="match status" value="2"/>
</dbReference>
<dbReference type="AlphaFoldDB" id="A0AAE9J4C1"/>
<dbReference type="SMART" id="SM00456">
    <property type="entry name" value="WW"/>
    <property type="match status" value="1"/>
</dbReference>
<evidence type="ECO:0000313" key="10">
    <source>
        <dbReference type="Proteomes" id="UP000829354"/>
    </source>
</evidence>
<dbReference type="GO" id="GO:0003723">
    <property type="term" value="F:RNA binding"/>
    <property type="evidence" value="ECO:0007669"/>
    <property type="project" value="UniProtKB-UniRule"/>
</dbReference>
<dbReference type="SUPFAM" id="SSF57440">
    <property type="entry name" value="Kringle-like"/>
    <property type="match status" value="1"/>
</dbReference>
<sequence>MKRILPDEYENFCRNPDENPLGPWCHVEGGLKVPCFEPCRLSSSDFVCLNRDGFPYTDVEMSDIFDLPQLIGVFKNVHLMYESRFVIRLEVDRLSTKSCINKGNIASFFGPWISVFDEMAKDFVKIIGRRVLRDLCAPIDTIEPPSRSQGIHHDAIIEDELTVADCSFWRRCFSSCQDDLSNCWKKGIKGILFELARLFISIVACVSSTQLSRCEYMLRVYANRAVALVSVHPLKPVIMESESVGKYEEALIAEREAILRQLALLGSDSEDEEKDENEEQSEEPQNVKTEPCEIEPTTCSESVEDLNAVGPPDEKKVLDSCPQETDSFGLDEDNEVDVDEEEKPCSAEPPSTVTSSENSRSPPVPVEKVVLDRGPADRIDLDKNHPLPDGWTVITHFSGMPVYYHRFTRVVTHSRPYQVEGIVRDHDIPLPSIPCLYRQIMDEKQKNLENQSEMTEEEIQENLQLHESEKTMSPERYRLYCEGRFKFKKITVHRYTNPEEKLGAVQKKRLNSMLKKKGFELDYDQLKKNNTPGEVLLSSQSGACLIDLTPAQAKLGTKKGGPRKPYLLNPMGKTTVAVLNEFVQRLAKGTLVYEVEDTRNVSNPYQATAMLTMRISTLRELVGQCKESLLVLSEKADLTGNSQAALDPEFKRFSIGCGVGANKKTARLVAAKDALTKIIPKLRISKEHVCDGVLEERLQKGFEEEAAELFKQVKIDSSSVVSMCTRFAIPKPFNLLRDAVSRAVRWNGMELKTKKEMVGNGSQLSKVVLELGDMEAGAEAIGVKQATQLAAQLLLQKMHPELPTYGSFLTLYGRFEDKKQLDNARRQHEEVVRLQDTGNLLQPNTNVLDKLANEMRNISLIYPPRRYLYGLEPQSSGIKTKTETATTQTDIIDYQFMIQPHMVPVQPPYGLPIPPLLQPSMSSPAFVGAPPQDYYYYQQPFQNQRNPRKRGHPTTPPYPHPGPPPPPNV</sequence>
<evidence type="ECO:0000256" key="5">
    <source>
        <dbReference type="SAM" id="MobiDB-lite"/>
    </source>
</evidence>
<evidence type="ECO:0000256" key="1">
    <source>
        <dbReference type="ARBA" id="ARBA00023157"/>
    </source>
</evidence>
<organism evidence="9 10">
    <name type="scientific">Caenorhabditis briggsae</name>
    <dbReference type="NCBI Taxonomy" id="6238"/>
    <lineage>
        <taxon>Eukaryota</taxon>
        <taxon>Metazoa</taxon>
        <taxon>Ecdysozoa</taxon>
        <taxon>Nematoda</taxon>
        <taxon>Chromadorea</taxon>
        <taxon>Rhabditida</taxon>
        <taxon>Rhabditina</taxon>
        <taxon>Rhabditomorpha</taxon>
        <taxon>Rhabditoidea</taxon>
        <taxon>Rhabditidae</taxon>
        <taxon>Peloderinae</taxon>
        <taxon>Caenorhabditis</taxon>
    </lineage>
</organism>
<feature type="compositionally biased region" description="Low complexity" evidence="5">
    <location>
        <begin position="936"/>
        <end position="945"/>
    </location>
</feature>
<gene>
    <name evidence="9" type="ORF">L5515_001567</name>
</gene>